<keyword evidence="3" id="KW-1185">Reference proteome</keyword>
<reference evidence="2" key="1">
    <citation type="submission" date="2021-01" db="EMBL/GenBank/DDBJ databases">
        <title>Whole genome shotgun sequence of Virgisporangium aurantiacum NBRC 16421.</title>
        <authorList>
            <person name="Komaki H."/>
            <person name="Tamura T."/>
        </authorList>
    </citation>
    <scope>NUCLEOTIDE SEQUENCE</scope>
    <source>
        <strain evidence="2">NBRC 16421</strain>
    </source>
</reference>
<sequence length="85" mass="9366">MNPMMKYTIARLGLFIVAAAVLLVVPIELNPFLKLGIALIASAILSFFLLRKLRDDVANQLADGARQRADRKEKLRSALAGDDQD</sequence>
<evidence type="ECO:0000256" key="1">
    <source>
        <dbReference type="SAM" id="Phobius"/>
    </source>
</evidence>
<dbReference type="Pfam" id="PF14012">
    <property type="entry name" value="DUF4229"/>
    <property type="match status" value="1"/>
</dbReference>
<protein>
    <recommendedName>
        <fullName evidence="4">DUF4229 domain-containing protein</fullName>
    </recommendedName>
</protein>
<dbReference type="InterPro" id="IPR025323">
    <property type="entry name" value="DUF4229"/>
</dbReference>
<evidence type="ECO:0000313" key="3">
    <source>
        <dbReference type="Proteomes" id="UP000612585"/>
    </source>
</evidence>
<proteinExistence type="predicted"/>
<dbReference type="Proteomes" id="UP000612585">
    <property type="component" value="Unassembled WGS sequence"/>
</dbReference>
<gene>
    <name evidence="2" type="ORF">Vau01_091890</name>
</gene>
<feature type="transmembrane region" description="Helical" evidence="1">
    <location>
        <begin position="31"/>
        <end position="50"/>
    </location>
</feature>
<dbReference type="EMBL" id="BOPG01000069">
    <property type="protein sequence ID" value="GIJ61673.1"/>
    <property type="molecule type" value="Genomic_DNA"/>
</dbReference>
<organism evidence="2 3">
    <name type="scientific">Virgisporangium aurantiacum</name>
    <dbReference type="NCBI Taxonomy" id="175570"/>
    <lineage>
        <taxon>Bacteria</taxon>
        <taxon>Bacillati</taxon>
        <taxon>Actinomycetota</taxon>
        <taxon>Actinomycetes</taxon>
        <taxon>Micromonosporales</taxon>
        <taxon>Micromonosporaceae</taxon>
        <taxon>Virgisporangium</taxon>
    </lineage>
</organism>
<evidence type="ECO:0008006" key="4">
    <source>
        <dbReference type="Google" id="ProtNLM"/>
    </source>
</evidence>
<comment type="caution">
    <text evidence="2">The sequence shown here is derived from an EMBL/GenBank/DDBJ whole genome shotgun (WGS) entry which is preliminary data.</text>
</comment>
<keyword evidence="1" id="KW-1133">Transmembrane helix</keyword>
<feature type="transmembrane region" description="Helical" evidence="1">
    <location>
        <begin position="7"/>
        <end position="25"/>
    </location>
</feature>
<evidence type="ECO:0000313" key="2">
    <source>
        <dbReference type="EMBL" id="GIJ61673.1"/>
    </source>
</evidence>
<keyword evidence="1" id="KW-0812">Transmembrane</keyword>
<keyword evidence="1" id="KW-0472">Membrane</keyword>
<dbReference type="AlphaFoldDB" id="A0A8J3ZHT5"/>
<accession>A0A8J3ZHT5</accession>
<name>A0A8J3ZHT5_9ACTN</name>